<name>A0A852T0X7_9MICO</name>
<dbReference type="InterPro" id="IPR034981">
    <property type="entry name" value="Imelysin-like_EfeO/Algp7"/>
</dbReference>
<keyword evidence="2" id="KW-1185">Reference proteome</keyword>
<dbReference type="PANTHER" id="PTHR39192:SF1">
    <property type="entry name" value="IRON UPTAKE SYSTEM COMPONENT EFEO"/>
    <property type="match status" value="1"/>
</dbReference>
<dbReference type="AlphaFoldDB" id="A0A852T0X7"/>
<dbReference type="InterPro" id="IPR038352">
    <property type="entry name" value="Imelysin_sf"/>
</dbReference>
<dbReference type="PANTHER" id="PTHR39192">
    <property type="entry name" value="IRON UPTAKE SYSTEM COMPONENT EFEO"/>
    <property type="match status" value="1"/>
</dbReference>
<dbReference type="RefSeq" id="WP_179457208.1">
    <property type="nucleotide sequence ID" value="NZ_BAAAPX010000001.1"/>
</dbReference>
<proteinExistence type="predicted"/>
<dbReference type="InterPro" id="IPR050894">
    <property type="entry name" value="EfeM/EfeO_iron_uptake"/>
</dbReference>
<protein>
    <submittedName>
        <fullName evidence="1">Iron uptake system component EfeO</fullName>
    </submittedName>
</protein>
<evidence type="ECO:0000313" key="2">
    <source>
        <dbReference type="Proteomes" id="UP000589620"/>
    </source>
</evidence>
<dbReference type="Gene3D" id="1.20.1420.20">
    <property type="entry name" value="M75 peptidase, HXXE motif"/>
    <property type="match status" value="1"/>
</dbReference>
<organism evidence="1 2">
    <name type="scientific">Leifsonia soli</name>
    <dbReference type="NCBI Taxonomy" id="582665"/>
    <lineage>
        <taxon>Bacteria</taxon>
        <taxon>Bacillati</taxon>
        <taxon>Actinomycetota</taxon>
        <taxon>Actinomycetes</taxon>
        <taxon>Micrococcales</taxon>
        <taxon>Microbacteriaceae</taxon>
        <taxon>Leifsonia</taxon>
    </lineage>
</organism>
<reference evidence="1 2" key="1">
    <citation type="submission" date="2020-07" db="EMBL/GenBank/DDBJ databases">
        <title>Sequencing the genomes of 1000 actinobacteria strains.</title>
        <authorList>
            <person name="Klenk H.-P."/>
        </authorList>
    </citation>
    <scope>NUCLEOTIDE SEQUENCE [LARGE SCALE GENOMIC DNA]</scope>
    <source>
        <strain evidence="1 2">DSM 23871</strain>
    </source>
</reference>
<dbReference type="EMBL" id="JACCBJ010000001">
    <property type="protein sequence ID" value="NYD75206.1"/>
    <property type="molecule type" value="Genomic_DNA"/>
</dbReference>
<dbReference type="Proteomes" id="UP000589620">
    <property type="component" value="Unassembled WGS sequence"/>
</dbReference>
<comment type="caution">
    <text evidence="1">The sequence shown here is derived from an EMBL/GenBank/DDBJ whole genome shotgun (WGS) entry which is preliminary data.</text>
</comment>
<accession>A0A852T0X7</accession>
<evidence type="ECO:0000313" key="1">
    <source>
        <dbReference type="EMBL" id="NYD75206.1"/>
    </source>
</evidence>
<sequence>MSTRARLAAFFAALGALVVVATILTIALRPVAVAPTAPDAFDITAGMDDCGRGWGEAGAAETDSAAAAAAVRGGDQTFTVTNTTVGGIEVYVQAVDSKRVYLDLESIGAGAHATARVTLGAGRYRFVCLPADADPVRGPVVTVGKAPPGSPLTPGIVPVTRTDLIPVAKAYTAWVASRLPALRQQVAAVAADAEEGDLPAARRDWLTAHTTYETLGAAYDAFGELGDQLDGVPRGEPTGFHLVESQLWQGDAAATVAVSADALLGLVDRLQAEFADVQLDPGDVALRAHEIVEDAIQDTLTGATDAGSGTSLASADAELTGAEQALAPLEPVLAGRYDRLGDTRAALAAAHAVVETHRASDGTWTPLAQLSRADRERVDAALDRAAELLAPVAAICDPRRDS</sequence>
<dbReference type="CDD" id="cd14656">
    <property type="entry name" value="Imelysin-like_EfeO"/>
    <property type="match status" value="1"/>
</dbReference>
<gene>
    <name evidence="1" type="ORF">BJ963_002725</name>
</gene>